<sequence length="96" mass="10930">MYGEESKFDHGGKLQRSCLRTSALVWLNLWQTRRSLLQKLRGVVVCGLNVIASLTQKLSDLVFTYLEMMAIEMVCTHHVLPKLLDYGCPGMFRLAV</sequence>
<accession>A0A2I0T6D4</accession>
<reference evidence="2" key="2">
    <citation type="submission" date="2017-12" db="EMBL/GenBank/DDBJ databases">
        <title>Genome sequence of the Bar-tailed Godwit (Limosa lapponica baueri).</title>
        <authorList>
            <person name="Lima N.C.B."/>
            <person name="Parody-Merino A.M."/>
            <person name="Battley P.F."/>
            <person name="Fidler A.E."/>
            <person name="Prosdocimi F."/>
        </authorList>
    </citation>
    <scope>NUCLEOTIDE SEQUENCE [LARGE SCALE GENOMIC DNA]</scope>
</reference>
<keyword evidence="2" id="KW-1185">Reference proteome</keyword>
<proteinExistence type="predicted"/>
<dbReference type="AlphaFoldDB" id="A0A2I0T6D4"/>
<organism evidence="1 2">
    <name type="scientific">Limosa lapponica baueri</name>
    <dbReference type="NCBI Taxonomy" id="1758121"/>
    <lineage>
        <taxon>Eukaryota</taxon>
        <taxon>Metazoa</taxon>
        <taxon>Chordata</taxon>
        <taxon>Craniata</taxon>
        <taxon>Vertebrata</taxon>
        <taxon>Euteleostomi</taxon>
        <taxon>Archelosauria</taxon>
        <taxon>Archosauria</taxon>
        <taxon>Dinosauria</taxon>
        <taxon>Saurischia</taxon>
        <taxon>Theropoda</taxon>
        <taxon>Coelurosauria</taxon>
        <taxon>Aves</taxon>
        <taxon>Neognathae</taxon>
        <taxon>Neoaves</taxon>
        <taxon>Charadriiformes</taxon>
        <taxon>Scolopacidae</taxon>
        <taxon>Limosa</taxon>
    </lineage>
</organism>
<reference evidence="2" key="1">
    <citation type="submission" date="2017-11" db="EMBL/GenBank/DDBJ databases">
        <authorList>
            <person name="Lima N.C."/>
            <person name="Parody-Merino A.M."/>
            <person name="Battley P.F."/>
            <person name="Fidler A.E."/>
            <person name="Prosdocimi F."/>
        </authorList>
    </citation>
    <scope>NUCLEOTIDE SEQUENCE [LARGE SCALE GENOMIC DNA]</scope>
</reference>
<name>A0A2I0T6D4_LIMLA</name>
<dbReference type="Proteomes" id="UP000233556">
    <property type="component" value="Unassembled WGS sequence"/>
</dbReference>
<gene>
    <name evidence="1" type="ORF">llap_20335</name>
</gene>
<dbReference type="EMBL" id="KZ517303">
    <property type="protein sequence ID" value="PKU29361.1"/>
    <property type="molecule type" value="Genomic_DNA"/>
</dbReference>
<protein>
    <submittedName>
        <fullName evidence="1">Uncharacterized protein</fullName>
    </submittedName>
</protein>
<evidence type="ECO:0000313" key="2">
    <source>
        <dbReference type="Proteomes" id="UP000233556"/>
    </source>
</evidence>
<evidence type="ECO:0000313" key="1">
    <source>
        <dbReference type="EMBL" id="PKU29361.1"/>
    </source>
</evidence>